<accession>A0AAD1IQB5</accession>
<sequence>MPVAAQHIFTVGGGIEAAYALAMSATGVVVSILGVMALLVITSIFVGRYRRAHDGSAADIRDRWTSGYGGGEGGGSGCGGGFGCGGGGCGGGSG</sequence>
<organism evidence="2 3">
    <name type="scientific">Mycolicibacterium litorale</name>
    <dbReference type="NCBI Taxonomy" id="758802"/>
    <lineage>
        <taxon>Bacteria</taxon>
        <taxon>Bacillati</taxon>
        <taxon>Actinomycetota</taxon>
        <taxon>Actinomycetes</taxon>
        <taxon>Mycobacteriales</taxon>
        <taxon>Mycobacteriaceae</taxon>
        <taxon>Mycolicibacterium</taxon>
    </lineage>
</organism>
<proteinExistence type="predicted"/>
<keyword evidence="1" id="KW-1133">Transmembrane helix</keyword>
<evidence type="ECO:0000256" key="1">
    <source>
        <dbReference type="SAM" id="Phobius"/>
    </source>
</evidence>
<keyword evidence="1" id="KW-0812">Transmembrane</keyword>
<dbReference type="AlphaFoldDB" id="A0AAD1IQB5"/>
<protein>
    <submittedName>
        <fullName evidence="2">Uncharacterized protein</fullName>
    </submittedName>
</protein>
<keyword evidence="1" id="KW-0472">Membrane</keyword>
<evidence type="ECO:0000313" key="2">
    <source>
        <dbReference type="EMBL" id="BBY19309.1"/>
    </source>
</evidence>
<evidence type="ECO:0000313" key="3">
    <source>
        <dbReference type="Proteomes" id="UP000466607"/>
    </source>
</evidence>
<dbReference type="EMBL" id="AP022586">
    <property type="protein sequence ID" value="BBY19309.1"/>
    <property type="molecule type" value="Genomic_DNA"/>
</dbReference>
<name>A0AAD1IQB5_9MYCO</name>
<feature type="transmembrane region" description="Helical" evidence="1">
    <location>
        <begin position="20"/>
        <end position="46"/>
    </location>
</feature>
<reference evidence="2 3" key="1">
    <citation type="journal article" date="2019" name="Emerg. Microbes Infect.">
        <title>Comprehensive subspecies identification of 175 nontuberculous mycobacteria species based on 7547 genomic profiles.</title>
        <authorList>
            <person name="Matsumoto Y."/>
            <person name="Kinjo T."/>
            <person name="Motooka D."/>
            <person name="Nabeya D."/>
            <person name="Jung N."/>
            <person name="Uechi K."/>
            <person name="Horii T."/>
            <person name="Iida T."/>
            <person name="Fujita J."/>
            <person name="Nakamura S."/>
        </authorList>
    </citation>
    <scope>NUCLEOTIDE SEQUENCE [LARGE SCALE GENOMIC DNA]</scope>
    <source>
        <strain evidence="2 3">JCM 17423</strain>
    </source>
</reference>
<keyword evidence="3" id="KW-1185">Reference proteome</keyword>
<dbReference type="Proteomes" id="UP000466607">
    <property type="component" value="Chromosome"/>
</dbReference>
<gene>
    <name evidence="2" type="ORF">MLIT_49010</name>
</gene>